<feature type="transmembrane region" description="Helical" evidence="7">
    <location>
        <begin position="373"/>
        <end position="393"/>
    </location>
</feature>
<dbReference type="OrthoDB" id="5585746at2759"/>
<name>A0A1E3Q0Q5_LIPST</name>
<protein>
    <submittedName>
        <fullName evidence="8">Uncharacterized protein</fullName>
    </submittedName>
</protein>
<gene>
    <name evidence="8" type="ORF">LIPSTDRAFT_97886</name>
</gene>
<reference evidence="8 9" key="1">
    <citation type="journal article" date="2016" name="Proc. Natl. Acad. Sci. U.S.A.">
        <title>Comparative genomics of biotechnologically important yeasts.</title>
        <authorList>
            <person name="Riley R."/>
            <person name="Haridas S."/>
            <person name="Wolfe K.H."/>
            <person name="Lopes M.R."/>
            <person name="Hittinger C.T."/>
            <person name="Goeker M."/>
            <person name="Salamov A.A."/>
            <person name="Wisecaver J.H."/>
            <person name="Long T.M."/>
            <person name="Calvey C.H."/>
            <person name="Aerts A.L."/>
            <person name="Barry K.W."/>
            <person name="Choi C."/>
            <person name="Clum A."/>
            <person name="Coughlan A.Y."/>
            <person name="Deshpande S."/>
            <person name="Douglass A.P."/>
            <person name="Hanson S.J."/>
            <person name="Klenk H.-P."/>
            <person name="LaButti K.M."/>
            <person name="Lapidus A."/>
            <person name="Lindquist E.A."/>
            <person name="Lipzen A.M."/>
            <person name="Meier-Kolthoff J.P."/>
            <person name="Ohm R.A."/>
            <person name="Otillar R.P."/>
            <person name="Pangilinan J.L."/>
            <person name="Peng Y."/>
            <person name="Rokas A."/>
            <person name="Rosa C.A."/>
            <person name="Scheuner C."/>
            <person name="Sibirny A.A."/>
            <person name="Slot J.C."/>
            <person name="Stielow J.B."/>
            <person name="Sun H."/>
            <person name="Kurtzman C.P."/>
            <person name="Blackwell M."/>
            <person name="Grigoriev I.V."/>
            <person name="Jeffries T.W."/>
        </authorList>
    </citation>
    <scope>NUCLEOTIDE SEQUENCE [LARGE SCALE GENOMIC DNA]</scope>
    <source>
        <strain evidence="8 9">NRRL Y-11557</strain>
    </source>
</reference>
<proteinExistence type="predicted"/>
<dbReference type="PANTHER" id="PTHR20855:SF97">
    <property type="entry name" value="ADIPOR-LIKE RECEPTOR IZH3-RELATED"/>
    <property type="match status" value="1"/>
</dbReference>
<feature type="binding site" evidence="5">
    <location>
        <position position="444"/>
    </location>
    <ligand>
        <name>Zn(2+)</name>
        <dbReference type="ChEBI" id="CHEBI:29105"/>
    </ligand>
</feature>
<accession>A0A1E3Q0Q5</accession>
<dbReference type="GO" id="GO:0038023">
    <property type="term" value="F:signaling receptor activity"/>
    <property type="evidence" value="ECO:0007669"/>
    <property type="project" value="TreeGrafter"/>
</dbReference>
<evidence type="ECO:0000256" key="6">
    <source>
        <dbReference type="SAM" id="MobiDB-lite"/>
    </source>
</evidence>
<evidence type="ECO:0000256" key="1">
    <source>
        <dbReference type="ARBA" id="ARBA00004141"/>
    </source>
</evidence>
<evidence type="ECO:0000313" key="9">
    <source>
        <dbReference type="Proteomes" id="UP000094385"/>
    </source>
</evidence>
<evidence type="ECO:0000256" key="5">
    <source>
        <dbReference type="PIRSR" id="PIRSR604254-1"/>
    </source>
</evidence>
<evidence type="ECO:0000256" key="2">
    <source>
        <dbReference type="ARBA" id="ARBA00022692"/>
    </source>
</evidence>
<dbReference type="GO" id="GO:0006882">
    <property type="term" value="P:intracellular zinc ion homeostasis"/>
    <property type="evidence" value="ECO:0007669"/>
    <property type="project" value="TreeGrafter"/>
</dbReference>
<evidence type="ECO:0000313" key="8">
    <source>
        <dbReference type="EMBL" id="ODQ71251.1"/>
    </source>
</evidence>
<dbReference type="GO" id="GO:0016020">
    <property type="term" value="C:membrane"/>
    <property type="evidence" value="ECO:0007669"/>
    <property type="project" value="UniProtKB-SubCell"/>
</dbReference>
<comment type="subcellular location">
    <subcellularLocation>
        <location evidence="1">Membrane</location>
        <topology evidence="1">Multi-pass membrane protein</topology>
    </subcellularLocation>
</comment>
<organism evidence="8 9">
    <name type="scientific">Lipomyces starkeyi NRRL Y-11557</name>
    <dbReference type="NCBI Taxonomy" id="675824"/>
    <lineage>
        <taxon>Eukaryota</taxon>
        <taxon>Fungi</taxon>
        <taxon>Dikarya</taxon>
        <taxon>Ascomycota</taxon>
        <taxon>Saccharomycotina</taxon>
        <taxon>Lipomycetes</taxon>
        <taxon>Lipomycetales</taxon>
        <taxon>Lipomycetaceae</taxon>
        <taxon>Lipomyces</taxon>
    </lineage>
</organism>
<feature type="transmembrane region" description="Helical" evidence="7">
    <location>
        <begin position="405"/>
        <end position="427"/>
    </location>
</feature>
<keyword evidence="2 7" id="KW-0812">Transmembrane</keyword>
<keyword evidence="9" id="KW-1185">Reference proteome</keyword>
<keyword evidence="4 7" id="KW-0472">Membrane</keyword>
<feature type="transmembrane region" description="Helical" evidence="7">
    <location>
        <begin position="245"/>
        <end position="263"/>
    </location>
</feature>
<feature type="binding site" evidence="5">
    <location>
        <position position="298"/>
    </location>
    <ligand>
        <name>Zn(2+)</name>
        <dbReference type="ChEBI" id="CHEBI:29105"/>
    </ligand>
</feature>
<feature type="binding site" evidence="5">
    <location>
        <position position="448"/>
    </location>
    <ligand>
        <name>Zn(2+)</name>
        <dbReference type="ChEBI" id="CHEBI:29105"/>
    </ligand>
</feature>
<feature type="compositionally biased region" description="Polar residues" evidence="6">
    <location>
        <begin position="1"/>
        <end position="10"/>
    </location>
</feature>
<evidence type="ECO:0000256" key="7">
    <source>
        <dbReference type="SAM" id="Phobius"/>
    </source>
</evidence>
<dbReference type="AlphaFoldDB" id="A0A1E3Q0Q5"/>
<feature type="transmembrane region" description="Helical" evidence="7">
    <location>
        <begin position="278"/>
        <end position="300"/>
    </location>
</feature>
<keyword evidence="5" id="KW-0479">Metal-binding</keyword>
<evidence type="ECO:0000256" key="4">
    <source>
        <dbReference type="ARBA" id="ARBA00023136"/>
    </source>
</evidence>
<feature type="transmembrane region" description="Helical" evidence="7">
    <location>
        <begin position="341"/>
        <end position="361"/>
    </location>
</feature>
<keyword evidence="3 7" id="KW-1133">Transmembrane helix</keyword>
<keyword evidence="5" id="KW-0862">Zinc</keyword>
<evidence type="ECO:0000256" key="3">
    <source>
        <dbReference type="ARBA" id="ARBA00022989"/>
    </source>
</evidence>
<dbReference type="Proteomes" id="UP000094385">
    <property type="component" value="Unassembled WGS sequence"/>
</dbReference>
<feature type="region of interest" description="Disordered" evidence="6">
    <location>
        <begin position="1"/>
        <end position="23"/>
    </location>
</feature>
<dbReference type="EMBL" id="KV454298">
    <property type="protein sequence ID" value="ODQ71251.1"/>
    <property type="molecule type" value="Genomic_DNA"/>
</dbReference>
<feature type="transmembrane region" description="Helical" evidence="7">
    <location>
        <begin position="439"/>
        <end position="459"/>
    </location>
</feature>
<dbReference type="InterPro" id="IPR004254">
    <property type="entry name" value="AdipoR/HlyIII-related"/>
</dbReference>
<dbReference type="GO" id="GO:0046872">
    <property type="term" value="F:metal ion binding"/>
    <property type="evidence" value="ECO:0007669"/>
    <property type="project" value="UniProtKB-KW"/>
</dbReference>
<feature type="transmembrane region" description="Helical" evidence="7">
    <location>
        <begin position="312"/>
        <end position="335"/>
    </location>
</feature>
<dbReference type="STRING" id="675824.A0A1E3Q0Q5"/>
<sequence length="477" mass="53772">MQTVTETVTSGPADVSDDESRPLLNKADSFSTARSASRRHSFHSHSKTSSTDLEFLEEVVLLKLDLFLSHLEQRLLSLESYSAEKLNRLDESLVNAYQTLVAVKDSCGKLGGEVIGEGWRRGEAIVGILERRYNESLITKDSLPSKVAAGMHFLEQKLSDLEGQCYTTVNETIQTVDTKLSDSADAFNRSIEAALKAAKERLITYEELPLQWRENPYIYRGYRFCANYTECLISMVKIHNETCNIWTHGFGFFMMLSVALYYYPSSPNFKNFTTWDKFVFGIFLVAALKCLLTSTIWHTFNSIGILSHKRCFACVDYTGISVLIACSILTTQYTSFYCQPMWQVIYMTATAVFGIAGVVMAWHPAFDEPENRWLRITLFVSLAMSGALGLVHLSFTRGIISTLMFYFPIAKSLLCYIAGVVVYGCLFPEKYFPGTIFDWIGMSHNIWHLAVVGGIYYHYTATLKLLGEARGFSCAAH</sequence>
<dbReference type="Pfam" id="PF03006">
    <property type="entry name" value="HlyIII"/>
    <property type="match status" value="1"/>
</dbReference>
<dbReference type="PANTHER" id="PTHR20855">
    <property type="entry name" value="ADIPOR/PROGESTIN RECEPTOR-RELATED"/>
    <property type="match status" value="1"/>
</dbReference>